<feature type="transmembrane region" description="Helical" evidence="1">
    <location>
        <begin position="93"/>
        <end position="114"/>
    </location>
</feature>
<proteinExistence type="predicted"/>
<evidence type="ECO:0000313" key="2">
    <source>
        <dbReference type="EMBL" id="CAE0314272.1"/>
    </source>
</evidence>
<reference evidence="2" key="1">
    <citation type="submission" date="2021-01" db="EMBL/GenBank/DDBJ databases">
        <authorList>
            <person name="Corre E."/>
            <person name="Pelletier E."/>
            <person name="Niang G."/>
            <person name="Scheremetjew M."/>
            <person name="Finn R."/>
            <person name="Kale V."/>
            <person name="Holt S."/>
            <person name="Cochrane G."/>
            <person name="Meng A."/>
            <person name="Brown T."/>
            <person name="Cohen L."/>
        </authorList>
    </citation>
    <scope>NUCLEOTIDE SEQUENCE</scope>
    <source>
        <strain evidence="2">Fehren 1</strain>
    </source>
</reference>
<dbReference type="AlphaFoldDB" id="A0A7S3I5F4"/>
<gene>
    <name evidence="2" type="ORF">FEHR0123_LOCUS9198</name>
</gene>
<evidence type="ECO:0000256" key="1">
    <source>
        <dbReference type="SAM" id="Phobius"/>
    </source>
</evidence>
<keyword evidence="1" id="KW-0812">Transmembrane</keyword>
<dbReference type="EMBL" id="HBIE01030769">
    <property type="protein sequence ID" value="CAE0314272.1"/>
    <property type="molecule type" value="Transcribed_RNA"/>
</dbReference>
<keyword evidence="1" id="KW-0472">Membrane</keyword>
<accession>A0A7S3I5F4</accession>
<feature type="transmembrane region" description="Helical" evidence="1">
    <location>
        <begin position="33"/>
        <end position="62"/>
    </location>
</feature>
<protein>
    <submittedName>
        <fullName evidence="2">Uncharacterized protein</fullName>
    </submittedName>
</protein>
<keyword evidence="1" id="KW-1133">Transmembrane helix</keyword>
<name>A0A7S3I5F4_9SPIT</name>
<organism evidence="2">
    <name type="scientific">Favella ehrenbergii</name>
    <dbReference type="NCBI Taxonomy" id="182087"/>
    <lineage>
        <taxon>Eukaryota</taxon>
        <taxon>Sar</taxon>
        <taxon>Alveolata</taxon>
        <taxon>Ciliophora</taxon>
        <taxon>Intramacronucleata</taxon>
        <taxon>Spirotrichea</taxon>
        <taxon>Choreotrichia</taxon>
        <taxon>Tintinnida</taxon>
        <taxon>Xystonellidae</taxon>
        <taxon>Favella</taxon>
    </lineage>
</organism>
<sequence>MKPVNIMFSLFTMAPLIALYVKPDSYCVRMWNFVWQCVQLGFLIIMLILAIVGIEALIALLCSDSNVSYSMSSSGNDQDFGLNKCESYLRTPVYAVLAAAVLGLVPLQILWVRVFKAHLDDLKLEGETEYAPIPSDDLVA</sequence>